<dbReference type="SUPFAM" id="SSF50685">
    <property type="entry name" value="Barwin-like endoglucanases"/>
    <property type="match status" value="1"/>
</dbReference>
<dbReference type="CDD" id="cd22271">
    <property type="entry name" value="DPBB_EXP_N-like"/>
    <property type="match status" value="1"/>
</dbReference>
<feature type="domain" description="Expansin-like EG45" evidence="2">
    <location>
        <begin position="126"/>
        <end position="249"/>
    </location>
</feature>
<reference evidence="3 4" key="1">
    <citation type="journal article" date="2007" name="Science">
        <title>The Chlamydomonas genome reveals the evolution of key animal and plant functions.</title>
        <authorList>
            <person name="Merchant S.S."/>
            <person name="Prochnik S.E."/>
            <person name="Vallon O."/>
            <person name="Harris E.H."/>
            <person name="Karpowicz S.J."/>
            <person name="Witman G.B."/>
            <person name="Terry A."/>
            <person name="Salamov A."/>
            <person name="Fritz-Laylin L.K."/>
            <person name="Marechal-Drouard L."/>
            <person name="Marshall W.F."/>
            <person name="Qu L.H."/>
            <person name="Nelson D.R."/>
            <person name="Sanderfoot A.A."/>
            <person name="Spalding M.H."/>
            <person name="Kapitonov V.V."/>
            <person name="Ren Q."/>
            <person name="Ferris P."/>
            <person name="Lindquist E."/>
            <person name="Shapiro H."/>
            <person name="Lucas S.M."/>
            <person name="Grimwood J."/>
            <person name="Schmutz J."/>
            <person name="Cardol P."/>
            <person name="Cerutti H."/>
            <person name="Chanfreau G."/>
            <person name="Chen C.L."/>
            <person name="Cognat V."/>
            <person name="Croft M.T."/>
            <person name="Dent R."/>
            <person name="Dutcher S."/>
            <person name="Fernandez E."/>
            <person name="Fukuzawa H."/>
            <person name="Gonzalez-Ballester D."/>
            <person name="Gonzalez-Halphen D."/>
            <person name="Hallmann A."/>
            <person name="Hanikenne M."/>
            <person name="Hippler M."/>
            <person name="Inwood W."/>
            <person name="Jabbari K."/>
            <person name="Kalanon M."/>
            <person name="Kuras R."/>
            <person name="Lefebvre P.A."/>
            <person name="Lemaire S.D."/>
            <person name="Lobanov A.V."/>
            <person name="Lohr M."/>
            <person name="Manuell A."/>
            <person name="Meier I."/>
            <person name="Mets L."/>
            <person name="Mittag M."/>
            <person name="Mittelmeier T."/>
            <person name="Moroney J.V."/>
            <person name="Moseley J."/>
            <person name="Napoli C."/>
            <person name="Nedelcu A.M."/>
            <person name="Niyogi K."/>
            <person name="Novoselov S.V."/>
            <person name="Paulsen I.T."/>
            <person name="Pazour G."/>
            <person name="Purton S."/>
            <person name="Ral J.P."/>
            <person name="Riano-Pachon D.M."/>
            <person name="Riekhof W."/>
            <person name="Rymarquis L."/>
            <person name="Schroda M."/>
            <person name="Stern D."/>
            <person name="Umen J."/>
            <person name="Willows R."/>
            <person name="Wilson N."/>
            <person name="Zimmer S.L."/>
            <person name="Allmer J."/>
            <person name="Balk J."/>
            <person name="Bisova K."/>
            <person name="Chen C.J."/>
            <person name="Elias M."/>
            <person name="Gendler K."/>
            <person name="Hauser C."/>
            <person name="Lamb M.R."/>
            <person name="Ledford H."/>
            <person name="Long J.C."/>
            <person name="Minagawa J."/>
            <person name="Page M.D."/>
            <person name="Pan J."/>
            <person name="Pootakham W."/>
            <person name="Roje S."/>
            <person name="Rose A."/>
            <person name="Stahlberg E."/>
            <person name="Terauchi A.M."/>
            <person name="Yang P."/>
            <person name="Ball S."/>
            <person name="Bowler C."/>
            <person name="Dieckmann C.L."/>
            <person name="Gladyshev V.N."/>
            <person name="Green P."/>
            <person name="Jorgensen R."/>
            <person name="Mayfield S."/>
            <person name="Mueller-Roeber B."/>
            <person name="Rajamani S."/>
            <person name="Sayre R.T."/>
            <person name="Brokstein P."/>
            <person name="Dubchak I."/>
            <person name="Goodstein D."/>
            <person name="Hornick L."/>
            <person name="Huang Y.W."/>
            <person name="Jhaveri J."/>
            <person name="Luo Y."/>
            <person name="Martinez D."/>
            <person name="Ngau W.C."/>
            <person name="Otillar B."/>
            <person name="Poliakov A."/>
            <person name="Porter A."/>
            <person name="Szajkowski L."/>
            <person name="Werner G."/>
            <person name="Zhou K."/>
            <person name="Grigoriev I.V."/>
            <person name="Rokhsar D.S."/>
            <person name="Grossman A.R."/>
        </authorList>
    </citation>
    <scope>NUCLEOTIDE SEQUENCE [LARGE SCALE GENOMIC DNA]</scope>
    <source>
        <strain evidence="4">CC-503</strain>
    </source>
</reference>
<dbReference type="Gramene" id="PNW80185">
    <property type="protein sequence ID" value="PNW80185"/>
    <property type="gene ID" value="CHLRE_08g381550v5"/>
</dbReference>
<feature type="transmembrane region" description="Helical" evidence="1">
    <location>
        <begin position="52"/>
        <end position="71"/>
    </location>
</feature>
<dbReference type="InterPro" id="IPR002963">
    <property type="entry name" value="Expansin"/>
</dbReference>
<evidence type="ECO:0000256" key="1">
    <source>
        <dbReference type="SAM" id="Phobius"/>
    </source>
</evidence>
<gene>
    <name evidence="3" type="ORF">CHLRE_08g381550v5</name>
</gene>
<dbReference type="PROSITE" id="PS50842">
    <property type="entry name" value="EXPANSIN_EG45"/>
    <property type="match status" value="1"/>
</dbReference>
<evidence type="ECO:0000313" key="3">
    <source>
        <dbReference type="EMBL" id="PNW80185.1"/>
    </source>
</evidence>
<dbReference type="InterPro" id="IPR036908">
    <property type="entry name" value="RlpA-like_sf"/>
</dbReference>
<name>A0A2K3DI30_CHLRE</name>
<dbReference type="FunCoup" id="A0A2K3DI30">
    <property type="interactions" value="228"/>
</dbReference>
<keyword evidence="4" id="KW-1185">Reference proteome</keyword>
<dbReference type="PANTHER" id="PTHR31867">
    <property type="entry name" value="EXPANSIN-A15"/>
    <property type="match status" value="1"/>
</dbReference>
<sequence length="273" mass="28029">MVHYSGKGDLGQSVVMGAVASGGGGGGGVGRRAAGGAAVAATPRQRRHARRFVTGAAAAAAAAGPVAATLFPCSIRRYCLVLIAALSATLLLATPAARADDGGGGGGWRYGRATFYGSMGGGSIDDGSCMYGGLPNGMVSTGKDIVALSDTADDYAGSCGRCYEVQCNPASFNDGYGNHIDRTSPCYNGSSVIVTVTDTCPCYYPANQYSNRRWCCGDMYHMDLSSEAFAKLADLGWGVIGTRWRVVGCPGGFQPSPRAASSDFPAGTKKRQR</sequence>
<dbReference type="Gene3D" id="2.40.40.10">
    <property type="entry name" value="RlpA-like domain"/>
    <property type="match status" value="1"/>
</dbReference>
<dbReference type="EMBL" id="CM008969">
    <property type="protein sequence ID" value="PNW80185.1"/>
    <property type="molecule type" value="Genomic_DNA"/>
</dbReference>
<dbReference type="InterPro" id="IPR007112">
    <property type="entry name" value="Expansin/allergen_DPBB_dom"/>
</dbReference>
<dbReference type="GO" id="GO:0009664">
    <property type="term" value="P:plant-type cell wall organization"/>
    <property type="evidence" value="ECO:0007669"/>
    <property type="project" value="InterPro"/>
</dbReference>
<dbReference type="InterPro" id="IPR009009">
    <property type="entry name" value="RlpA-like_DPBB"/>
</dbReference>
<evidence type="ECO:0000259" key="2">
    <source>
        <dbReference type="PROSITE" id="PS50842"/>
    </source>
</evidence>
<proteinExistence type="predicted"/>
<dbReference type="AlphaFoldDB" id="A0A2K3DI30"/>
<dbReference type="Pfam" id="PF03330">
    <property type="entry name" value="DPBB_1"/>
    <property type="match status" value="1"/>
</dbReference>
<accession>A0A2K3DI30</accession>
<evidence type="ECO:0000313" key="4">
    <source>
        <dbReference type="Proteomes" id="UP000006906"/>
    </source>
</evidence>
<dbReference type="STRING" id="3055.A0A2K3DI30"/>
<keyword evidence="1" id="KW-1133">Transmembrane helix</keyword>
<dbReference type="InParanoid" id="A0A2K3DI30"/>
<organism evidence="3 4">
    <name type="scientific">Chlamydomonas reinhardtii</name>
    <name type="common">Chlamydomonas smithii</name>
    <dbReference type="NCBI Taxonomy" id="3055"/>
    <lineage>
        <taxon>Eukaryota</taxon>
        <taxon>Viridiplantae</taxon>
        <taxon>Chlorophyta</taxon>
        <taxon>core chlorophytes</taxon>
        <taxon>Chlorophyceae</taxon>
        <taxon>CS clade</taxon>
        <taxon>Chlamydomonadales</taxon>
        <taxon>Chlamydomonadaceae</taxon>
        <taxon>Chlamydomonas</taxon>
    </lineage>
</organism>
<dbReference type="SMART" id="SM00837">
    <property type="entry name" value="DPBB_1"/>
    <property type="match status" value="1"/>
</dbReference>
<dbReference type="KEGG" id="cre:CHLRE_08g381550v5"/>
<dbReference type="GeneID" id="66054510"/>
<keyword evidence="1" id="KW-0472">Membrane</keyword>
<dbReference type="Proteomes" id="UP000006906">
    <property type="component" value="Chromosome 8"/>
</dbReference>
<protein>
    <recommendedName>
        <fullName evidence="2">Expansin-like EG45 domain-containing protein</fullName>
    </recommendedName>
</protein>
<dbReference type="OrthoDB" id="5823761at2759"/>
<dbReference type="RefSeq" id="XP_042922276.1">
    <property type="nucleotide sequence ID" value="XM_043065275.1"/>
</dbReference>
<keyword evidence="1" id="KW-0812">Transmembrane</keyword>